<gene>
    <name evidence="1" type="ORF">LtaPh_2517251</name>
</gene>
<reference evidence="1" key="1">
    <citation type="submission" date="2019-11" db="EMBL/GenBank/DDBJ databases">
        <title>Leishmania tarentolae CDS.</title>
        <authorList>
            <person name="Goto Y."/>
            <person name="Yamagishi J."/>
        </authorList>
    </citation>
    <scope>NUCLEOTIDE SEQUENCE [LARGE SCALE GENOMIC DNA]</scope>
    <source>
        <strain evidence="1">Parrot Tar II</strain>
    </source>
</reference>
<sequence>MLFSGVRAPAKRHSTVRLYHNLDPFADLNLVIHADGAVALHKGRHLVKPLQCNLLHGVDVTARHCDLRPHLLLGRVVIWDDMQDIHRHCTRQELLLHFRQRVTWDIHFLACVWAVGREDEAGEVVIVEAAEEKANALRAHLCKVVPLTSGHLLLPTCAHLCEFDIEGGGVLALLRARVGHHTVNPLIHAQNHAGAHFIGEDAALLCKER</sequence>
<proteinExistence type="predicted"/>
<dbReference type="Proteomes" id="UP000419144">
    <property type="component" value="Unassembled WGS sequence"/>
</dbReference>
<accession>A0A640KJ63</accession>
<evidence type="ECO:0000313" key="1">
    <source>
        <dbReference type="EMBL" id="GET89271.1"/>
    </source>
</evidence>
<keyword evidence="2" id="KW-1185">Reference proteome</keyword>
<name>A0A640KJ63_LEITA</name>
<dbReference type="EMBL" id="BLBS01000034">
    <property type="protein sequence ID" value="GET89271.1"/>
    <property type="molecule type" value="Genomic_DNA"/>
</dbReference>
<evidence type="ECO:0000313" key="2">
    <source>
        <dbReference type="Proteomes" id="UP000419144"/>
    </source>
</evidence>
<protein>
    <submittedName>
        <fullName evidence="1">Uncharacterized protein</fullName>
    </submittedName>
</protein>
<comment type="caution">
    <text evidence="1">The sequence shown here is derived from an EMBL/GenBank/DDBJ whole genome shotgun (WGS) entry which is preliminary data.</text>
</comment>
<dbReference type="VEuPathDB" id="TriTrypDB:LtaPh_2517251"/>
<dbReference type="AlphaFoldDB" id="A0A640KJ63"/>
<organism evidence="1 2">
    <name type="scientific">Leishmania tarentolae</name>
    <name type="common">Sauroleishmania tarentolae</name>
    <dbReference type="NCBI Taxonomy" id="5689"/>
    <lineage>
        <taxon>Eukaryota</taxon>
        <taxon>Discoba</taxon>
        <taxon>Euglenozoa</taxon>
        <taxon>Kinetoplastea</taxon>
        <taxon>Metakinetoplastina</taxon>
        <taxon>Trypanosomatida</taxon>
        <taxon>Trypanosomatidae</taxon>
        <taxon>Leishmaniinae</taxon>
        <taxon>Leishmania</taxon>
        <taxon>lizard Leishmania</taxon>
    </lineage>
</organism>